<gene>
    <name evidence="1" type="ORF">CJEDD_11805</name>
</gene>
<proteinExistence type="predicted"/>
<dbReference type="Proteomes" id="UP001218071">
    <property type="component" value="Chromosome"/>
</dbReference>
<accession>A0ABY7UN86</accession>
<evidence type="ECO:0000313" key="1">
    <source>
        <dbReference type="EMBL" id="WCZ39927.1"/>
    </source>
</evidence>
<organism evidence="1 2">
    <name type="scientific">Corynebacterium jeddahense</name>
    <dbReference type="NCBI Taxonomy" id="1414719"/>
    <lineage>
        <taxon>Bacteria</taxon>
        <taxon>Bacillati</taxon>
        <taxon>Actinomycetota</taxon>
        <taxon>Actinomycetes</taxon>
        <taxon>Mycobacteriales</taxon>
        <taxon>Corynebacteriaceae</taxon>
        <taxon>Corynebacterium</taxon>
    </lineage>
</organism>
<reference evidence="1 2" key="1">
    <citation type="submission" date="2020-10" db="EMBL/GenBank/DDBJ databases">
        <title>Complete genome sequence of Corynebacterium jeddahense DSM 45997, type strain of Corynebacterium jeddahense.</title>
        <authorList>
            <person name="Busche T."/>
            <person name="Kalinowski J."/>
            <person name="Ruckert C."/>
        </authorList>
    </citation>
    <scope>NUCLEOTIDE SEQUENCE [LARGE SCALE GENOMIC DNA]</scope>
    <source>
        <strain evidence="1 2">DSM 45997</strain>
    </source>
</reference>
<name>A0ABY7UN86_9CORY</name>
<dbReference type="EMBL" id="CP063194">
    <property type="protein sequence ID" value="WCZ39927.1"/>
    <property type="molecule type" value="Genomic_DNA"/>
</dbReference>
<evidence type="ECO:0000313" key="2">
    <source>
        <dbReference type="Proteomes" id="UP001218071"/>
    </source>
</evidence>
<sequence>MSIGFLDMESGLFLDTDSMVFLDTSSGSWL</sequence>
<keyword evidence="2" id="KW-1185">Reference proteome</keyword>
<protein>
    <submittedName>
        <fullName evidence="1">Uncharacterized protein</fullName>
    </submittedName>
</protein>